<dbReference type="InterPro" id="IPR050951">
    <property type="entry name" value="Retrovirus_Pol_polyprotein"/>
</dbReference>
<evidence type="ECO:0000313" key="1">
    <source>
        <dbReference type="EMBL" id="KAL1246735.1"/>
    </source>
</evidence>
<reference evidence="1 2" key="1">
    <citation type="submission" date="2023-09" db="EMBL/GenBank/DDBJ databases">
        <authorList>
            <person name="Wang M."/>
        </authorList>
    </citation>
    <scope>NUCLEOTIDE SEQUENCE [LARGE SCALE GENOMIC DNA]</scope>
    <source>
        <strain evidence="1">GT-2023</strain>
        <tissue evidence="1">Liver</tissue>
    </source>
</reference>
<comment type="caution">
    <text evidence="1">The sequence shown here is derived from an EMBL/GenBank/DDBJ whole genome shotgun (WGS) entry which is preliminary data.</text>
</comment>
<dbReference type="EMBL" id="JAYMGO010000130">
    <property type="protein sequence ID" value="KAL1246735.1"/>
    <property type="molecule type" value="Genomic_DNA"/>
</dbReference>
<evidence type="ECO:0000313" key="2">
    <source>
        <dbReference type="Proteomes" id="UP001558613"/>
    </source>
</evidence>
<protein>
    <submittedName>
        <fullName evidence="1">Uncharacterized protein</fullName>
    </submittedName>
</protein>
<dbReference type="Gene3D" id="3.30.420.10">
    <property type="entry name" value="Ribonuclease H-like superfamily/Ribonuclease H"/>
    <property type="match status" value="1"/>
</dbReference>
<dbReference type="PANTHER" id="PTHR37984">
    <property type="entry name" value="PROTEIN CBG26694"/>
    <property type="match status" value="1"/>
</dbReference>
<sequence>MLRSLPPRSKHKWPQMVQTMTFVYNCTAHETTGFAPFYLMFGRVPRLPVDLMFQSVLRNDSICDYNDYVQSLVKDLQSAMVLAQENSAAEQKHQSDQYNKRVKGLPLSVGDHVLVANKGCRGKRKLADKWEPTLYSIVSSNPSLHIYKICDRSGREKVVHRNLLLPVNFLPLPTTEVDFAVGGSVCNGPSSTPSQSVCDLAESTIKVTDNLSHAESLSVISHVAVCDDDPVAAWVSSHSSQNEAHDDLSVIVSDTVTCASSTTIPVSDNLHDPVVSGDSSNHYTTRFGRVIRPVRRLIESMVQLETLIGMESGSRVIHV</sequence>
<gene>
    <name evidence="1" type="ORF">QQF64_034330</name>
</gene>
<dbReference type="PANTHER" id="PTHR37984:SF15">
    <property type="entry name" value="INTEGRASE CATALYTIC DOMAIN-CONTAINING PROTEIN"/>
    <property type="match status" value="1"/>
</dbReference>
<name>A0ABR3L336_9TELE</name>
<keyword evidence="2" id="KW-1185">Reference proteome</keyword>
<dbReference type="Proteomes" id="UP001558613">
    <property type="component" value="Unassembled WGS sequence"/>
</dbReference>
<proteinExistence type="predicted"/>
<organism evidence="1 2">
    <name type="scientific">Cirrhinus molitorella</name>
    <name type="common">mud carp</name>
    <dbReference type="NCBI Taxonomy" id="172907"/>
    <lineage>
        <taxon>Eukaryota</taxon>
        <taxon>Metazoa</taxon>
        <taxon>Chordata</taxon>
        <taxon>Craniata</taxon>
        <taxon>Vertebrata</taxon>
        <taxon>Euteleostomi</taxon>
        <taxon>Actinopterygii</taxon>
        <taxon>Neopterygii</taxon>
        <taxon>Teleostei</taxon>
        <taxon>Ostariophysi</taxon>
        <taxon>Cypriniformes</taxon>
        <taxon>Cyprinidae</taxon>
        <taxon>Labeoninae</taxon>
        <taxon>Labeonini</taxon>
        <taxon>Cirrhinus</taxon>
    </lineage>
</organism>
<dbReference type="InterPro" id="IPR036397">
    <property type="entry name" value="RNaseH_sf"/>
</dbReference>
<accession>A0ABR3L336</accession>